<organism evidence="3 4">
    <name type="scientific">Podospora appendiculata</name>
    <dbReference type="NCBI Taxonomy" id="314037"/>
    <lineage>
        <taxon>Eukaryota</taxon>
        <taxon>Fungi</taxon>
        <taxon>Dikarya</taxon>
        <taxon>Ascomycota</taxon>
        <taxon>Pezizomycotina</taxon>
        <taxon>Sordariomycetes</taxon>
        <taxon>Sordariomycetidae</taxon>
        <taxon>Sordariales</taxon>
        <taxon>Podosporaceae</taxon>
        <taxon>Podospora</taxon>
    </lineage>
</organism>
<name>A0AAE0X7L6_9PEZI</name>
<protein>
    <recommendedName>
        <fullName evidence="5">Secreted protein</fullName>
    </recommendedName>
</protein>
<sequence length="103" mass="10853">MSRCRAAVLSCCCGCCCGCGCGCSAARGTSSGEGAHLISPPHPWMVRQPVERGNGETHSDKRLPTTSRHSSARWRIWAHWADGDDSVTAPGSIALDYSSLSSS</sequence>
<keyword evidence="2" id="KW-0732">Signal</keyword>
<feature type="signal peptide" evidence="2">
    <location>
        <begin position="1"/>
        <end position="18"/>
    </location>
</feature>
<feature type="compositionally biased region" description="Basic and acidic residues" evidence="1">
    <location>
        <begin position="49"/>
        <end position="63"/>
    </location>
</feature>
<evidence type="ECO:0008006" key="5">
    <source>
        <dbReference type="Google" id="ProtNLM"/>
    </source>
</evidence>
<feature type="chain" id="PRO_5042127032" description="Secreted protein" evidence="2">
    <location>
        <begin position="19"/>
        <end position="103"/>
    </location>
</feature>
<dbReference type="Proteomes" id="UP001270362">
    <property type="component" value="Unassembled WGS sequence"/>
</dbReference>
<keyword evidence="4" id="KW-1185">Reference proteome</keyword>
<dbReference type="AlphaFoldDB" id="A0AAE0X7L6"/>
<reference evidence="3" key="1">
    <citation type="journal article" date="2023" name="Mol. Phylogenet. Evol.">
        <title>Genome-scale phylogeny and comparative genomics of the fungal order Sordariales.</title>
        <authorList>
            <person name="Hensen N."/>
            <person name="Bonometti L."/>
            <person name="Westerberg I."/>
            <person name="Brannstrom I.O."/>
            <person name="Guillou S."/>
            <person name="Cros-Aarteil S."/>
            <person name="Calhoun S."/>
            <person name="Haridas S."/>
            <person name="Kuo A."/>
            <person name="Mondo S."/>
            <person name="Pangilinan J."/>
            <person name="Riley R."/>
            <person name="LaButti K."/>
            <person name="Andreopoulos B."/>
            <person name="Lipzen A."/>
            <person name="Chen C."/>
            <person name="Yan M."/>
            <person name="Daum C."/>
            <person name="Ng V."/>
            <person name="Clum A."/>
            <person name="Steindorff A."/>
            <person name="Ohm R.A."/>
            <person name="Martin F."/>
            <person name="Silar P."/>
            <person name="Natvig D.O."/>
            <person name="Lalanne C."/>
            <person name="Gautier V."/>
            <person name="Ament-Velasquez S.L."/>
            <person name="Kruys A."/>
            <person name="Hutchinson M.I."/>
            <person name="Powell A.J."/>
            <person name="Barry K."/>
            <person name="Miller A.N."/>
            <person name="Grigoriev I.V."/>
            <person name="Debuchy R."/>
            <person name="Gladieux P."/>
            <person name="Hiltunen Thoren M."/>
            <person name="Johannesson H."/>
        </authorList>
    </citation>
    <scope>NUCLEOTIDE SEQUENCE</scope>
    <source>
        <strain evidence="3">CBS 314.62</strain>
    </source>
</reference>
<evidence type="ECO:0000313" key="3">
    <source>
        <dbReference type="EMBL" id="KAK3687338.1"/>
    </source>
</evidence>
<dbReference type="EMBL" id="JAULSO010000002">
    <property type="protein sequence ID" value="KAK3687338.1"/>
    <property type="molecule type" value="Genomic_DNA"/>
</dbReference>
<evidence type="ECO:0000256" key="1">
    <source>
        <dbReference type="SAM" id="MobiDB-lite"/>
    </source>
</evidence>
<reference evidence="3" key="2">
    <citation type="submission" date="2023-06" db="EMBL/GenBank/DDBJ databases">
        <authorList>
            <consortium name="Lawrence Berkeley National Laboratory"/>
            <person name="Haridas S."/>
            <person name="Hensen N."/>
            <person name="Bonometti L."/>
            <person name="Westerberg I."/>
            <person name="Brannstrom I.O."/>
            <person name="Guillou S."/>
            <person name="Cros-Aarteil S."/>
            <person name="Calhoun S."/>
            <person name="Kuo A."/>
            <person name="Mondo S."/>
            <person name="Pangilinan J."/>
            <person name="Riley R."/>
            <person name="Labutti K."/>
            <person name="Andreopoulos B."/>
            <person name="Lipzen A."/>
            <person name="Chen C."/>
            <person name="Yanf M."/>
            <person name="Daum C."/>
            <person name="Ng V."/>
            <person name="Clum A."/>
            <person name="Steindorff A."/>
            <person name="Ohm R."/>
            <person name="Martin F."/>
            <person name="Silar P."/>
            <person name="Natvig D."/>
            <person name="Lalanne C."/>
            <person name="Gautier V."/>
            <person name="Ament-Velasquez S.L."/>
            <person name="Kruys A."/>
            <person name="Hutchinson M.I."/>
            <person name="Powell A.J."/>
            <person name="Barry K."/>
            <person name="Miller A.N."/>
            <person name="Grigoriev I.V."/>
            <person name="Debuchy R."/>
            <person name="Gladieux P."/>
            <person name="Thoren M.H."/>
            <person name="Johannesson H."/>
        </authorList>
    </citation>
    <scope>NUCLEOTIDE SEQUENCE</scope>
    <source>
        <strain evidence="3">CBS 314.62</strain>
    </source>
</reference>
<gene>
    <name evidence="3" type="ORF">B0T22DRAFT_126015</name>
</gene>
<accession>A0AAE0X7L6</accession>
<evidence type="ECO:0000313" key="4">
    <source>
        <dbReference type="Proteomes" id="UP001270362"/>
    </source>
</evidence>
<evidence type="ECO:0000256" key="2">
    <source>
        <dbReference type="SAM" id="SignalP"/>
    </source>
</evidence>
<proteinExistence type="predicted"/>
<comment type="caution">
    <text evidence="3">The sequence shown here is derived from an EMBL/GenBank/DDBJ whole genome shotgun (WGS) entry which is preliminary data.</text>
</comment>
<feature type="region of interest" description="Disordered" evidence="1">
    <location>
        <begin position="34"/>
        <end position="70"/>
    </location>
</feature>